<dbReference type="SUPFAM" id="SSF55961">
    <property type="entry name" value="Bet v1-like"/>
    <property type="match status" value="1"/>
</dbReference>
<dbReference type="Pfam" id="PF00407">
    <property type="entry name" value="Bet_v_1"/>
    <property type="match status" value="1"/>
</dbReference>
<dbReference type="InterPro" id="IPR051761">
    <property type="entry name" value="MLP-like_ligand-binding"/>
</dbReference>
<reference evidence="2 3" key="1">
    <citation type="journal article" date="2023" name="Plants (Basel)">
        <title>Bridging the Gap: Combining Genomics and Transcriptomics Approaches to Understand Stylosanthes scabra, an Orphan Legume from the Brazilian Caatinga.</title>
        <authorList>
            <person name="Ferreira-Neto J.R.C."/>
            <person name="da Silva M.D."/>
            <person name="Binneck E."/>
            <person name="de Melo N.F."/>
            <person name="da Silva R.H."/>
            <person name="de Melo A.L.T.M."/>
            <person name="Pandolfi V."/>
            <person name="Bustamante F.O."/>
            <person name="Brasileiro-Vidal A.C."/>
            <person name="Benko-Iseppon A.M."/>
        </authorList>
    </citation>
    <scope>NUCLEOTIDE SEQUENCE [LARGE SCALE GENOMIC DNA]</scope>
    <source>
        <tissue evidence="2">Leaves</tissue>
    </source>
</reference>
<organism evidence="2 3">
    <name type="scientific">Stylosanthes scabra</name>
    <dbReference type="NCBI Taxonomy" id="79078"/>
    <lineage>
        <taxon>Eukaryota</taxon>
        <taxon>Viridiplantae</taxon>
        <taxon>Streptophyta</taxon>
        <taxon>Embryophyta</taxon>
        <taxon>Tracheophyta</taxon>
        <taxon>Spermatophyta</taxon>
        <taxon>Magnoliopsida</taxon>
        <taxon>eudicotyledons</taxon>
        <taxon>Gunneridae</taxon>
        <taxon>Pentapetalae</taxon>
        <taxon>rosids</taxon>
        <taxon>fabids</taxon>
        <taxon>Fabales</taxon>
        <taxon>Fabaceae</taxon>
        <taxon>Papilionoideae</taxon>
        <taxon>50 kb inversion clade</taxon>
        <taxon>dalbergioids sensu lato</taxon>
        <taxon>Dalbergieae</taxon>
        <taxon>Pterocarpus clade</taxon>
        <taxon>Stylosanthes</taxon>
    </lineage>
</organism>
<feature type="domain" description="Bet v I/Major latex protein" evidence="1">
    <location>
        <begin position="188"/>
        <end position="311"/>
    </location>
</feature>
<accession>A0ABU6Q7D1</accession>
<dbReference type="InterPro" id="IPR000916">
    <property type="entry name" value="Bet_v_I/MLP"/>
</dbReference>
<proteinExistence type="predicted"/>
<dbReference type="SMART" id="SM01037">
    <property type="entry name" value="Bet_v_1"/>
    <property type="match status" value="1"/>
</dbReference>
<sequence length="311" mass="36126">MREDNTKRQWDFIEENFKFDYAAGIKWALRTLGDRWRAYKYALRNKYFFPNKRKEEILAEIPSKISPVEWTTFVNHYMDPKIKKQCLQNKINREKLQISHAGGSKSNARRANQMEKISEHLPEDQERAATEGVPSKVLAHPDDAIGKIYGPENEKRVRGFSSAICPGGFDKSKRIFGASNSGDTNNVSQQHVEHLEMQLQQAKDQVAAFHRFLLQKYGDESGKVIAYKERIEVIDEENKLVRFKVFDDDINQHYKDLKVTLQVNDEKNDERGCVTWTIEYEKINDDVEAPYGFVELLDIATKDIVLHLLKA</sequence>
<evidence type="ECO:0000259" key="1">
    <source>
        <dbReference type="SMART" id="SM01037"/>
    </source>
</evidence>
<dbReference type="EMBL" id="JASCZI010000050">
    <property type="protein sequence ID" value="MED6107759.1"/>
    <property type="molecule type" value="Genomic_DNA"/>
</dbReference>
<name>A0ABU6Q7D1_9FABA</name>
<dbReference type="InterPro" id="IPR004252">
    <property type="entry name" value="Probable_transposase_24"/>
</dbReference>
<evidence type="ECO:0000313" key="2">
    <source>
        <dbReference type="EMBL" id="MED6107759.1"/>
    </source>
</evidence>
<dbReference type="Pfam" id="PF03004">
    <property type="entry name" value="Transposase_24"/>
    <property type="match status" value="1"/>
</dbReference>
<dbReference type="Proteomes" id="UP001341840">
    <property type="component" value="Unassembled WGS sequence"/>
</dbReference>
<protein>
    <recommendedName>
        <fullName evidence="1">Bet v I/Major latex protein domain-containing protein</fullName>
    </recommendedName>
</protein>
<keyword evidence="3" id="KW-1185">Reference proteome</keyword>
<comment type="caution">
    <text evidence="2">The sequence shown here is derived from an EMBL/GenBank/DDBJ whole genome shotgun (WGS) entry which is preliminary data.</text>
</comment>
<dbReference type="Gene3D" id="3.30.530.20">
    <property type="match status" value="1"/>
</dbReference>
<dbReference type="InterPro" id="IPR023393">
    <property type="entry name" value="START-like_dom_sf"/>
</dbReference>
<gene>
    <name evidence="2" type="ORF">PIB30_017251</name>
</gene>
<evidence type="ECO:0000313" key="3">
    <source>
        <dbReference type="Proteomes" id="UP001341840"/>
    </source>
</evidence>
<dbReference type="PANTHER" id="PTHR31907">
    <property type="entry name" value="MLP-LIKE PROTEIN 423"/>
    <property type="match status" value="1"/>
</dbReference>